<gene>
    <name evidence="2" type="ORF">EVOR1521_LOCUS1725</name>
</gene>
<sequence>MTESQLSFRVALLSGVEGNVTADASQKVVEVKSKILEALNLDAAAFSLFLDSAAGEEVKDDWSVADISGRSILAVVQSEPEWCTNKRFSKSYIRGRRCGLEETSVDIDLKIYAGGTFSYSKKHHDHDAECGYSFDSQVTATGKWKLCWVASEMSEVLQLTGESTKHESQTVRSDPGESGDEDDKNGENRDYDRTTTQAFSQAFSKAELTTPDKGRHAHGGWTVSALRRAG</sequence>
<keyword evidence="3" id="KW-1185">Reference proteome</keyword>
<dbReference type="AlphaFoldDB" id="A0AA36MLA8"/>
<proteinExistence type="predicted"/>
<dbReference type="Proteomes" id="UP001178507">
    <property type="component" value="Unassembled WGS sequence"/>
</dbReference>
<feature type="region of interest" description="Disordered" evidence="1">
    <location>
        <begin position="206"/>
        <end position="230"/>
    </location>
</feature>
<evidence type="ECO:0000313" key="2">
    <source>
        <dbReference type="EMBL" id="CAJ1371417.1"/>
    </source>
</evidence>
<accession>A0AA36MLA8</accession>
<comment type="caution">
    <text evidence="2">The sequence shown here is derived from an EMBL/GenBank/DDBJ whole genome shotgun (WGS) entry which is preliminary data.</text>
</comment>
<evidence type="ECO:0000313" key="3">
    <source>
        <dbReference type="Proteomes" id="UP001178507"/>
    </source>
</evidence>
<organism evidence="2 3">
    <name type="scientific">Effrenium voratum</name>
    <dbReference type="NCBI Taxonomy" id="2562239"/>
    <lineage>
        <taxon>Eukaryota</taxon>
        <taxon>Sar</taxon>
        <taxon>Alveolata</taxon>
        <taxon>Dinophyceae</taxon>
        <taxon>Suessiales</taxon>
        <taxon>Symbiodiniaceae</taxon>
        <taxon>Effrenium</taxon>
    </lineage>
</organism>
<name>A0AA36MLA8_9DINO</name>
<dbReference type="CDD" id="cd17039">
    <property type="entry name" value="Ubl_ubiquitin_like"/>
    <property type="match status" value="1"/>
</dbReference>
<feature type="region of interest" description="Disordered" evidence="1">
    <location>
        <begin position="159"/>
        <end position="192"/>
    </location>
</feature>
<dbReference type="EMBL" id="CAUJNA010000076">
    <property type="protein sequence ID" value="CAJ1371417.1"/>
    <property type="molecule type" value="Genomic_DNA"/>
</dbReference>
<protein>
    <submittedName>
        <fullName evidence="2">Uncharacterized protein</fullName>
    </submittedName>
</protein>
<evidence type="ECO:0000256" key="1">
    <source>
        <dbReference type="SAM" id="MobiDB-lite"/>
    </source>
</evidence>
<reference evidence="2" key="1">
    <citation type="submission" date="2023-08" db="EMBL/GenBank/DDBJ databases">
        <authorList>
            <person name="Chen Y."/>
            <person name="Shah S."/>
            <person name="Dougan E. K."/>
            <person name="Thang M."/>
            <person name="Chan C."/>
        </authorList>
    </citation>
    <scope>NUCLEOTIDE SEQUENCE</scope>
</reference>